<dbReference type="SUPFAM" id="SSF89550">
    <property type="entry name" value="PHP domain-like"/>
    <property type="match status" value="1"/>
</dbReference>
<dbReference type="AlphaFoldDB" id="A0A6H9YQB2"/>
<dbReference type="InterPro" id="IPR003141">
    <property type="entry name" value="Pol/His_phosphatase_N"/>
</dbReference>
<evidence type="ECO:0000313" key="3">
    <source>
        <dbReference type="Proteomes" id="UP000468735"/>
    </source>
</evidence>
<dbReference type="OrthoDB" id="9804333at2"/>
<dbReference type="GO" id="GO:0004534">
    <property type="term" value="F:5'-3' RNA exonuclease activity"/>
    <property type="evidence" value="ECO:0007669"/>
    <property type="project" value="TreeGrafter"/>
</dbReference>
<proteinExistence type="predicted"/>
<organism evidence="2 3">
    <name type="scientific">Actinomadura rudentiformis</name>
    <dbReference type="NCBI Taxonomy" id="359158"/>
    <lineage>
        <taxon>Bacteria</taxon>
        <taxon>Bacillati</taxon>
        <taxon>Actinomycetota</taxon>
        <taxon>Actinomycetes</taxon>
        <taxon>Streptosporangiales</taxon>
        <taxon>Thermomonosporaceae</taxon>
        <taxon>Actinomadura</taxon>
    </lineage>
</organism>
<dbReference type="CDD" id="cd07438">
    <property type="entry name" value="PHP_HisPPase_AMP"/>
    <property type="match status" value="1"/>
</dbReference>
<gene>
    <name evidence="2" type="ORF">F8566_42485</name>
</gene>
<dbReference type="InterPro" id="IPR016195">
    <property type="entry name" value="Pol/histidinol_Pase-like"/>
</dbReference>
<evidence type="ECO:0000259" key="1">
    <source>
        <dbReference type="SMART" id="SM00481"/>
    </source>
</evidence>
<dbReference type="Proteomes" id="UP000468735">
    <property type="component" value="Unassembled WGS sequence"/>
</dbReference>
<dbReference type="Pfam" id="PF02811">
    <property type="entry name" value="PHP"/>
    <property type="match status" value="1"/>
</dbReference>
<reference evidence="2 3" key="1">
    <citation type="submission" date="2019-09" db="EMBL/GenBank/DDBJ databases">
        <title>Actinomadura physcomitrii sp. nov., a novel actinomycete isolated from moss [Physcomitrium sphaericum (Ludw) Fuernr].</title>
        <authorList>
            <person name="Zhuang X."/>
            <person name="Liu C."/>
        </authorList>
    </citation>
    <scope>NUCLEOTIDE SEQUENCE [LARGE SCALE GENOMIC DNA]</scope>
    <source>
        <strain evidence="2 3">HMC1</strain>
    </source>
</reference>
<dbReference type="EMBL" id="WBMT01000026">
    <property type="protein sequence ID" value="KAB2341378.1"/>
    <property type="molecule type" value="Genomic_DNA"/>
</dbReference>
<dbReference type="Gene3D" id="3.20.20.140">
    <property type="entry name" value="Metal-dependent hydrolases"/>
    <property type="match status" value="1"/>
</dbReference>
<dbReference type="InterPro" id="IPR004013">
    <property type="entry name" value="PHP_dom"/>
</dbReference>
<accession>A0A6H9YQB2</accession>
<sequence length="284" mass="30593">MRIDLHCHSDVSDGTRPPAEVMRRAREAGLDVVALTDHDTVAGWQEAADAAVALPDPLEFVPGIELSCKKNGDSLHLLGYLFDPEEPELAAELARIRDDRVIRAERMVERLQQLGVDITWAQVRDLAGGESVGRPHIARAMVAAGVVPTVDDAFTERWIAAGGRAHVDRYALDPARAVRLLNQAGGVTVLAHPRARKRGYVFGDEVIEELAAAGLRGVEVDHPDHTPADRARLRDLAGGLGLAVTGASDDHGALTGDRLGRETTAPAAYRAMISERLPADRCAR</sequence>
<dbReference type="RefSeq" id="WP_151568791.1">
    <property type="nucleotide sequence ID" value="NZ_WBMT01000026.1"/>
</dbReference>
<dbReference type="PANTHER" id="PTHR42924">
    <property type="entry name" value="EXONUCLEASE"/>
    <property type="match status" value="1"/>
</dbReference>
<name>A0A6H9YQB2_9ACTN</name>
<protein>
    <submittedName>
        <fullName evidence="2">PHP domain-containing protein</fullName>
    </submittedName>
</protein>
<feature type="domain" description="Polymerase/histidinol phosphatase N-terminal" evidence="1">
    <location>
        <begin position="3"/>
        <end position="70"/>
    </location>
</feature>
<dbReference type="PANTHER" id="PTHR42924:SF3">
    <property type="entry name" value="POLYMERASE_HISTIDINOL PHOSPHATASE N-TERMINAL DOMAIN-CONTAINING PROTEIN"/>
    <property type="match status" value="1"/>
</dbReference>
<dbReference type="SMART" id="SM00481">
    <property type="entry name" value="POLIIIAc"/>
    <property type="match status" value="1"/>
</dbReference>
<comment type="caution">
    <text evidence="2">The sequence shown here is derived from an EMBL/GenBank/DDBJ whole genome shotgun (WGS) entry which is preliminary data.</text>
</comment>
<dbReference type="GO" id="GO:0035312">
    <property type="term" value="F:5'-3' DNA exonuclease activity"/>
    <property type="evidence" value="ECO:0007669"/>
    <property type="project" value="TreeGrafter"/>
</dbReference>
<keyword evidence="3" id="KW-1185">Reference proteome</keyword>
<dbReference type="InterPro" id="IPR052018">
    <property type="entry name" value="PHP_domain"/>
</dbReference>
<dbReference type="Gene3D" id="1.10.150.650">
    <property type="match status" value="1"/>
</dbReference>
<evidence type="ECO:0000313" key="2">
    <source>
        <dbReference type="EMBL" id="KAB2341378.1"/>
    </source>
</evidence>